<keyword evidence="1" id="KW-0812">Transmembrane</keyword>
<reference evidence="3 4" key="3">
    <citation type="submission" date="2020-08" db="EMBL/GenBank/DDBJ databases">
        <title>Genomic Encyclopedia of Type Strains, Phase IV (KMG-IV): sequencing the most valuable type-strain genomes for metagenomic binning, comparative biology and taxonomic classification.</title>
        <authorList>
            <person name="Goeker M."/>
        </authorList>
    </citation>
    <scope>NUCLEOTIDE SEQUENCE [LARGE SCALE GENOMIC DNA]</scope>
    <source>
        <strain evidence="3 4">DSM 24105</strain>
    </source>
</reference>
<accession>A0A7W6F6Y6</accession>
<dbReference type="EMBL" id="BSPG01000007">
    <property type="protein sequence ID" value="GLS43765.1"/>
    <property type="molecule type" value="Genomic_DNA"/>
</dbReference>
<organism evidence="3 4">
    <name type="scientific">Methylobacterium brachythecii</name>
    <dbReference type="NCBI Taxonomy" id="1176177"/>
    <lineage>
        <taxon>Bacteria</taxon>
        <taxon>Pseudomonadati</taxon>
        <taxon>Pseudomonadota</taxon>
        <taxon>Alphaproteobacteria</taxon>
        <taxon>Hyphomicrobiales</taxon>
        <taxon>Methylobacteriaceae</taxon>
        <taxon>Methylobacterium</taxon>
    </lineage>
</organism>
<dbReference type="Proteomes" id="UP001156881">
    <property type="component" value="Unassembled WGS sequence"/>
</dbReference>
<gene>
    <name evidence="2" type="ORF">GCM10007884_17500</name>
    <name evidence="3" type="ORF">GGR33_002341</name>
</gene>
<dbReference type="EMBL" id="JACIDN010000004">
    <property type="protein sequence ID" value="MBB3902839.1"/>
    <property type="molecule type" value="Genomic_DNA"/>
</dbReference>
<dbReference type="AlphaFoldDB" id="A0A7W6F6Y6"/>
<protein>
    <submittedName>
        <fullName evidence="3">Putative negative regulator of RcsB-dependent stress response</fullName>
    </submittedName>
</protein>
<dbReference type="RefSeq" id="WP_183505252.1">
    <property type="nucleotide sequence ID" value="NZ_BSPG01000007.1"/>
</dbReference>
<feature type="transmembrane region" description="Helical" evidence="1">
    <location>
        <begin position="28"/>
        <end position="48"/>
    </location>
</feature>
<evidence type="ECO:0000313" key="3">
    <source>
        <dbReference type="EMBL" id="MBB3902839.1"/>
    </source>
</evidence>
<name>A0A7W6F6Y6_9HYPH</name>
<sequence length="166" mass="17866">MTEDPGSLARLRDLAIPPPVPFWPPAPGVWIVAAGCLAMLAVFAWRALRRYRADAYRRAALKELDGVAGTMSQADQAVVAQVSAILKRTALVAYPRPDVAALSGRAWAAFLARNGMKGSTASRAETLLSEACGRQHDVPAVELTALIAQARLWVRTHQAPQRLGET</sequence>
<dbReference type="InterPro" id="IPR025489">
    <property type="entry name" value="DUF4381"/>
</dbReference>
<reference evidence="2" key="4">
    <citation type="submission" date="2023-01" db="EMBL/GenBank/DDBJ databases">
        <title>Draft genome sequence of Methylobacterium brachythecii strain NBRC 107710.</title>
        <authorList>
            <person name="Sun Q."/>
            <person name="Mori K."/>
        </authorList>
    </citation>
    <scope>NUCLEOTIDE SEQUENCE</scope>
    <source>
        <strain evidence="2">NBRC 107710</strain>
    </source>
</reference>
<reference evidence="5" key="2">
    <citation type="journal article" date="2019" name="Int. J. Syst. Evol. Microbiol.">
        <title>The Global Catalogue of Microorganisms (GCM) 10K type strain sequencing project: providing services to taxonomists for standard genome sequencing and annotation.</title>
        <authorList>
            <consortium name="The Broad Institute Genomics Platform"/>
            <consortium name="The Broad Institute Genome Sequencing Center for Infectious Disease"/>
            <person name="Wu L."/>
            <person name="Ma J."/>
        </authorList>
    </citation>
    <scope>NUCLEOTIDE SEQUENCE [LARGE SCALE GENOMIC DNA]</scope>
    <source>
        <strain evidence="5">NBRC 107710</strain>
    </source>
</reference>
<evidence type="ECO:0000256" key="1">
    <source>
        <dbReference type="SAM" id="Phobius"/>
    </source>
</evidence>
<evidence type="ECO:0000313" key="2">
    <source>
        <dbReference type="EMBL" id="GLS43765.1"/>
    </source>
</evidence>
<keyword evidence="1" id="KW-0472">Membrane</keyword>
<evidence type="ECO:0000313" key="5">
    <source>
        <dbReference type="Proteomes" id="UP001156881"/>
    </source>
</evidence>
<dbReference type="Proteomes" id="UP000517759">
    <property type="component" value="Unassembled WGS sequence"/>
</dbReference>
<keyword evidence="1" id="KW-1133">Transmembrane helix</keyword>
<evidence type="ECO:0000313" key="4">
    <source>
        <dbReference type="Proteomes" id="UP000517759"/>
    </source>
</evidence>
<keyword evidence="5" id="KW-1185">Reference proteome</keyword>
<comment type="caution">
    <text evidence="3">The sequence shown here is derived from an EMBL/GenBank/DDBJ whole genome shotgun (WGS) entry which is preliminary data.</text>
</comment>
<dbReference type="Pfam" id="PF14316">
    <property type="entry name" value="DUF4381"/>
    <property type="match status" value="1"/>
</dbReference>
<reference evidence="2" key="1">
    <citation type="journal article" date="2014" name="Int. J. Syst. Evol. Microbiol.">
        <title>Complete genome of a new Firmicutes species belonging to the dominant human colonic microbiota ('Ruminococcus bicirculans') reveals two chromosomes and a selective capacity to utilize plant glucans.</title>
        <authorList>
            <consortium name="NISC Comparative Sequencing Program"/>
            <person name="Wegmann U."/>
            <person name="Louis P."/>
            <person name="Goesmann A."/>
            <person name="Henrissat B."/>
            <person name="Duncan S.H."/>
            <person name="Flint H.J."/>
        </authorList>
    </citation>
    <scope>NUCLEOTIDE SEQUENCE</scope>
    <source>
        <strain evidence="2">NBRC 107710</strain>
    </source>
</reference>
<proteinExistence type="predicted"/>